<dbReference type="PANTHER" id="PTHR36690:SF1">
    <property type="entry name" value="PROTEIN FAM237B"/>
    <property type="match status" value="1"/>
</dbReference>
<dbReference type="Ensembl" id="ENSLLTT00000015781.1">
    <property type="protein sequence ID" value="ENSLLTP00000015185.1"/>
    <property type="gene ID" value="ENSLLTG00000011644.1"/>
</dbReference>
<evidence type="ECO:0000256" key="1">
    <source>
        <dbReference type="SAM" id="SignalP"/>
    </source>
</evidence>
<keyword evidence="1" id="KW-0732">Signal</keyword>
<accession>A0A8C5SDZ4</accession>
<feature type="chain" id="PRO_5034160615" evidence="1">
    <location>
        <begin position="24"/>
        <end position="165"/>
    </location>
</feature>
<reference evidence="2" key="2">
    <citation type="submission" date="2025-09" db="UniProtKB">
        <authorList>
            <consortium name="Ensembl"/>
        </authorList>
    </citation>
    <scope>IDENTIFICATION</scope>
</reference>
<dbReference type="Proteomes" id="UP000694406">
    <property type="component" value="Unplaced"/>
</dbReference>
<keyword evidence="3" id="KW-1185">Reference proteome</keyword>
<dbReference type="PANTHER" id="PTHR36690">
    <property type="entry name" value="PROTEIN FAM237A"/>
    <property type="match status" value="1"/>
</dbReference>
<name>A0A8C5SDZ4_LATLA</name>
<dbReference type="GeneTree" id="ENSGT00990000213355"/>
<organism evidence="2 3">
    <name type="scientific">Laticauda laticaudata</name>
    <name type="common">Blue-ringed sea krait</name>
    <name type="synonym">Blue-lipped sea krait</name>
    <dbReference type="NCBI Taxonomy" id="8630"/>
    <lineage>
        <taxon>Eukaryota</taxon>
        <taxon>Metazoa</taxon>
        <taxon>Chordata</taxon>
        <taxon>Craniata</taxon>
        <taxon>Vertebrata</taxon>
        <taxon>Euteleostomi</taxon>
        <taxon>Lepidosauria</taxon>
        <taxon>Squamata</taxon>
        <taxon>Bifurcata</taxon>
        <taxon>Unidentata</taxon>
        <taxon>Episquamata</taxon>
        <taxon>Toxicofera</taxon>
        <taxon>Serpentes</taxon>
        <taxon>Colubroidea</taxon>
        <taxon>Elapidae</taxon>
        <taxon>Laticaudinae</taxon>
        <taxon>Laticauda</taxon>
    </lineage>
</organism>
<sequence length="165" mass="19113">MEFICRILCLHLGFLLMVNLVYGDSVEFRNQILDAIGRNDQYCLGSESRRLIRFRKMTVRTVDGLWDFMKYLHDNQHIQQNRDDYYMLLYDFQKMYVGCLISISASVGKRSVPGKKSGPLGRTVGLQPNGTIADFFSVFLSYITAEHLIRYSFLLHQFGSLGIKH</sequence>
<evidence type="ECO:0000313" key="2">
    <source>
        <dbReference type="Ensembl" id="ENSLLTP00000015185.1"/>
    </source>
</evidence>
<proteinExistence type="predicted"/>
<protein>
    <submittedName>
        <fullName evidence="2">Uncharacterized protein</fullName>
    </submittedName>
</protein>
<evidence type="ECO:0000313" key="3">
    <source>
        <dbReference type="Proteomes" id="UP000694406"/>
    </source>
</evidence>
<dbReference type="AlphaFoldDB" id="A0A8C5SDZ4"/>
<feature type="signal peptide" evidence="1">
    <location>
        <begin position="1"/>
        <end position="23"/>
    </location>
</feature>
<reference evidence="2" key="1">
    <citation type="submission" date="2025-08" db="UniProtKB">
        <authorList>
            <consortium name="Ensembl"/>
        </authorList>
    </citation>
    <scope>IDENTIFICATION</scope>
</reference>
<dbReference type="InterPro" id="IPR040439">
    <property type="entry name" value="FAM237A/B"/>
</dbReference>